<proteinExistence type="predicted"/>
<protein>
    <recommendedName>
        <fullName evidence="1">Peptidase M15C domain-containing protein</fullName>
    </recommendedName>
</protein>
<dbReference type="SUPFAM" id="SSF55166">
    <property type="entry name" value="Hedgehog/DD-peptidase"/>
    <property type="match status" value="1"/>
</dbReference>
<comment type="caution">
    <text evidence="2">The sequence shown here is derived from an EMBL/GenBank/DDBJ whole genome shotgun (WGS) entry which is preliminary data.</text>
</comment>
<sequence length="256" mass="27522">MTDYAARLPIPAPGSINSGLTYCRPETVLDIFGQPATPLPTECGQPTSPRLKAALITADVGPFRVTGLRPAVESLTRVFAQVKAEKPELYDVIGTAGMLCVRCVRGYPGVPSNHAFGAAIDLKINGELVPLGGAYVQAGILELYAYMHAEGWYWGAGWARPDAMHFEASDQLMRRWEAEGLLDPVKPPAVVVATPKPAPPVTSSPALPVKGRLLVNTGQGVWTDYSGRKLTIRNAEEVVINASGPDTWVRYLDKGE</sequence>
<gene>
    <name evidence="2" type="ORF">HNQ08_000382</name>
</gene>
<keyword evidence="3" id="KW-1185">Reference proteome</keyword>
<dbReference type="Gene3D" id="3.30.1380.10">
    <property type="match status" value="1"/>
</dbReference>
<evidence type="ECO:0000313" key="2">
    <source>
        <dbReference type="EMBL" id="MBB5361311.1"/>
    </source>
</evidence>
<dbReference type="GO" id="GO:0008233">
    <property type="term" value="F:peptidase activity"/>
    <property type="evidence" value="ECO:0007669"/>
    <property type="project" value="InterPro"/>
</dbReference>
<accession>A0A7W8JQG3</accession>
<dbReference type="RefSeq" id="WP_184127398.1">
    <property type="nucleotide sequence ID" value="NZ_JACHFL010000001.1"/>
</dbReference>
<feature type="domain" description="Peptidase M15C" evidence="1">
    <location>
        <begin position="111"/>
        <end position="167"/>
    </location>
</feature>
<evidence type="ECO:0000259" key="1">
    <source>
        <dbReference type="Pfam" id="PF13539"/>
    </source>
</evidence>
<dbReference type="EMBL" id="JACHFL010000001">
    <property type="protein sequence ID" value="MBB5361311.1"/>
    <property type="molecule type" value="Genomic_DNA"/>
</dbReference>
<dbReference type="Proteomes" id="UP000552709">
    <property type="component" value="Unassembled WGS sequence"/>
</dbReference>
<dbReference type="AlphaFoldDB" id="A0A7W8JQG3"/>
<reference evidence="2 3" key="1">
    <citation type="submission" date="2020-08" db="EMBL/GenBank/DDBJ databases">
        <title>Genomic Encyclopedia of Type Strains, Phase IV (KMG-IV): sequencing the most valuable type-strain genomes for metagenomic binning, comparative biology and taxonomic classification.</title>
        <authorList>
            <person name="Goeker M."/>
        </authorList>
    </citation>
    <scope>NUCLEOTIDE SEQUENCE [LARGE SCALE GENOMIC DNA]</scope>
    <source>
        <strain evidence="2 3">DSM 27939</strain>
    </source>
</reference>
<dbReference type="Pfam" id="PF13539">
    <property type="entry name" value="Peptidase_M15_4"/>
    <property type="match status" value="1"/>
</dbReference>
<organism evidence="2 3">
    <name type="scientific">Deinococcus humi</name>
    <dbReference type="NCBI Taxonomy" id="662880"/>
    <lineage>
        <taxon>Bacteria</taxon>
        <taxon>Thermotogati</taxon>
        <taxon>Deinococcota</taxon>
        <taxon>Deinococci</taxon>
        <taxon>Deinococcales</taxon>
        <taxon>Deinococcaceae</taxon>
        <taxon>Deinococcus</taxon>
    </lineage>
</organism>
<evidence type="ECO:0000313" key="3">
    <source>
        <dbReference type="Proteomes" id="UP000552709"/>
    </source>
</evidence>
<dbReference type="InterPro" id="IPR039561">
    <property type="entry name" value="Peptidase_M15C"/>
</dbReference>
<name>A0A7W8JQG3_9DEIO</name>
<dbReference type="InterPro" id="IPR009045">
    <property type="entry name" value="Zn_M74/Hedgehog-like"/>
</dbReference>